<sequence>MPHGKYRALLPDRAIDKGRTHAGVLVLDPYPTASFGHLVLVYFIDQTVGKAHCERNHGYVTDGDCVSLAIRRRCRNELGPKSAHTDLVRRCEISFIPTVERTVFHERRSHANSKEAQLYCYTDIPGFSASCPRFLPDKETSGLTCDPLKINTKRCDLTTSLGQKRRHLTTSRCRPMEICDWAVLLSGGWNRFALKMEHKTNLRSIYNMLRRNGFHSRNIEVFYANGSPDLIPEKTEKGHIVYPSVMKLALRNYIRNLCSTAKCVDSLVFYMNSPTKADGTALLWDINGNGMAEENERYKLGELKKDLKHCSAESVFLIVDQSHAGHIADAFRDSGDHPNVQVLASSQATEYSFGRNFTDFIASYNHTHTCLPQVLEESKKVITGSTPEFTEGKQSETEEQRIPKNIFGAPCNLALPFRSWELDSYRGCRNVPTEDQRDSDSTWQCRFSVPSVLQFDAGILNGSNTKEELF</sequence>
<gene>
    <name evidence="1" type="ORF">OCTVUL_1B009176</name>
</gene>
<dbReference type="EMBL" id="OX597840">
    <property type="protein sequence ID" value="CAI9741630.1"/>
    <property type="molecule type" value="Genomic_DNA"/>
</dbReference>
<evidence type="ECO:0000313" key="1">
    <source>
        <dbReference type="EMBL" id="CAI9741630.1"/>
    </source>
</evidence>
<dbReference type="AlphaFoldDB" id="A0AA36BWH3"/>
<dbReference type="Proteomes" id="UP001162480">
    <property type="component" value="Chromosome 27"/>
</dbReference>
<dbReference type="PANTHER" id="PTHR35842:SF1">
    <property type="entry name" value="SI:CH211-67E16.11"/>
    <property type="match status" value="1"/>
</dbReference>
<keyword evidence="2" id="KW-1185">Reference proteome</keyword>
<name>A0AA36BWH3_OCTVU</name>
<protein>
    <submittedName>
        <fullName evidence="1">Uncharacterized protein</fullName>
    </submittedName>
</protein>
<proteinExistence type="predicted"/>
<reference evidence="1" key="1">
    <citation type="submission" date="2023-08" db="EMBL/GenBank/DDBJ databases">
        <authorList>
            <person name="Alioto T."/>
            <person name="Alioto T."/>
            <person name="Gomez Garrido J."/>
        </authorList>
    </citation>
    <scope>NUCLEOTIDE SEQUENCE</scope>
</reference>
<dbReference type="PANTHER" id="PTHR35842">
    <property type="entry name" value="SI:CH211-67E16.11"/>
    <property type="match status" value="1"/>
</dbReference>
<organism evidence="1 2">
    <name type="scientific">Octopus vulgaris</name>
    <name type="common">Common octopus</name>
    <dbReference type="NCBI Taxonomy" id="6645"/>
    <lineage>
        <taxon>Eukaryota</taxon>
        <taxon>Metazoa</taxon>
        <taxon>Spiralia</taxon>
        <taxon>Lophotrochozoa</taxon>
        <taxon>Mollusca</taxon>
        <taxon>Cephalopoda</taxon>
        <taxon>Coleoidea</taxon>
        <taxon>Octopodiformes</taxon>
        <taxon>Octopoda</taxon>
        <taxon>Incirrata</taxon>
        <taxon>Octopodidae</taxon>
        <taxon>Octopus</taxon>
    </lineage>
</organism>
<evidence type="ECO:0000313" key="2">
    <source>
        <dbReference type="Proteomes" id="UP001162480"/>
    </source>
</evidence>
<accession>A0AA36BWH3</accession>